<dbReference type="SUPFAM" id="SSF51905">
    <property type="entry name" value="FAD/NAD(P)-binding domain"/>
    <property type="match status" value="2"/>
</dbReference>
<feature type="domain" description="Glucose-methanol-choline oxidoreductase N-terminal" evidence="4">
    <location>
        <begin position="840"/>
        <end position="854"/>
    </location>
</feature>
<dbReference type="OrthoDB" id="269227at2759"/>
<sequence>MENGRCNWPRGKVIGGSSVLNYMLYLRGNKRDYDIWEQQGNPDWSSRDVLHYFKKSEDNKNPYLVQTPYHASGGYLSVQEAPFHTPLATAFVQAGQEMGYENRDINGEHQTGFMIAQGTIRRGSRCSTAKAFLRPARLRKNLHVAMHAQATKVLVHPKSKRAYGVEFARDDEIFRIRANKEVIVSGGAVNSPQLLMLSGIGPKEHLQELGIPMIQDSKVGHNLQDHVGLGGLAFMVNQEISMVEKRLQSTRAVMQYAILGDGPLTVLGGVEGIAFVNTKYTNASLDFPDIELHFISGSTNSDGGRQIRKVHGLRKQFYDTVFGKISDKDTWSVIPMLLRPKSRGIIKLRSKNPFDHPLIYPNYFKEPEDIATLVEGVKISVALSRTRAFKRFGSELNSQQFPGCKHIPIFTDPYWECMIRFYSATIYHPVGTCAQFDSSSDQYWACHLRHHTLSIFHPVGTCKMGPASDPSAVVDARLRIHGITGNQDNIVFAVSVKFHRYRLIDSSNRYRNVFFQAPTDYSINGCCSCHFEDTRYMSRVCGGTSAFMTLVQNVMSSRCDIADPCRRLGRDEAPNQNEWFDFVVVGAGVAGPIIARRLSDNVWRKVLLIEAGPEEPTMTAIPGLAFNAVNTTLDWNFKTEPTSPHPTACLETNGVCTWPRGKMIAGTGGLHGMMYVRGHPEIYNRWARAGNPGWSYNELSHYFERAENPIDPMILSNKPRALKEGGPMRIQYYGHKPEFTDVLLSAASELGYKTSQLKEYSQTGFMIAPMTTENGMRLTTSRAYLRPIHNRQNLRVLTNAQVTKILISPWEQKAHGVELIDKNGQKIVVKCGKEVILTAGAIGSPHILMNSGIGPKEDLAKLGVEIYKDLPVGKNLHNHVSVAVPMSIKDVPHETMSMDAVNQYLESKTGPLASTGITQVTAFLESSYATNGIPDIQVFFDGFSSTCPKTGLPNECPNGRIVDCPTRRKIVARPTVVYAESRGDMKLRSNDPLDPPLIYPNYFTNQKDLNILLEGIKKISKLVDTPSMRKWDLRLDQDRSPLCKDYHFGTDAFWMCQIRAETGPENHQSGTCKMGPSTDASAVVDSQLRVHGIPNIRVADASVFPIVPNANPIAAIMMVAEKAADMINNDWPQN</sequence>
<dbReference type="SUPFAM" id="SSF54373">
    <property type="entry name" value="FAD-linked reductases, C-terminal domain"/>
    <property type="match status" value="2"/>
</dbReference>
<evidence type="ECO:0000259" key="4">
    <source>
        <dbReference type="PROSITE" id="PS00624"/>
    </source>
</evidence>
<dbReference type="PROSITE" id="PS00623">
    <property type="entry name" value="GMC_OXRED_1"/>
    <property type="match status" value="1"/>
</dbReference>
<keyword evidence="2" id="KW-0285">Flavoprotein</keyword>
<evidence type="ECO:0000313" key="5">
    <source>
        <dbReference type="EMBL" id="EZA53943.1"/>
    </source>
</evidence>
<dbReference type="InterPro" id="IPR007867">
    <property type="entry name" value="GMC_OxRtase_C"/>
</dbReference>
<dbReference type="Gene3D" id="3.30.410.40">
    <property type="match status" value="1"/>
</dbReference>
<dbReference type="PROSITE" id="PS00624">
    <property type="entry name" value="GMC_OXRED_2"/>
    <property type="match status" value="2"/>
</dbReference>
<dbReference type="GO" id="GO:0050660">
    <property type="term" value="F:flavin adenine dinucleotide binding"/>
    <property type="evidence" value="ECO:0007669"/>
    <property type="project" value="InterPro"/>
</dbReference>
<dbReference type="InterPro" id="IPR036188">
    <property type="entry name" value="FAD/NAD-bd_sf"/>
</dbReference>
<organism evidence="5 6">
    <name type="scientific">Ooceraea biroi</name>
    <name type="common">Clonal raider ant</name>
    <name type="synonym">Cerapachys biroi</name>
    <dbReference type="NCBI Taxonomy" id="2015173"/>
    <lineage>
        <taxon>Eukaryota</taxon>
        <taxon>Metazoa</taxon>
        <taxon>Ecdysozoa</taxon>
        <taxon>Arthropoda</taxon>
        <taxon>Hexapoda</taxon>
        <taxon>Insecta</taxon>
        <taxon>Pterygota</taxon>
        <taxon>Neoptera</taxon>
        <taxon>Endopterygota</taxon>
        <taxon>Hymenoptera</taxon>
        <taxon>Apocrita</taxon>
        <taxon>Aculeata</taxon>
        <taxon>Formicoidea</taxon>
        <taxon>Formicidae</taxon>
        <taxon>Dorylinae</taxon>
        <taxon>Ooceraea</taxon>
    </lineage>
</organism>
<reference evidence="5 6" key="1">
    <citation type="journal article" date="2014" name="Curr. Biol.">
        <title>The genome of the clonal raider ant Cerapachys biroi.</title>
        <authorList>
            <person name="Oxley P.R."/>
            <person name="Ji L."/>
            <person name="Fetter-Pruneda I."/>
            <person name="McKenzie S.K."/>
            <person name="Li C."/>
            <person name="Hu H."/>
            <person name="Zhang G."/>
            <person name="Kronauer D.J."/>
        </authorList>
    </citation>
    <scope>NUCLEOTIDE SEQUENCE [LARGE SCALE GENOMIC DNA]</scope>
</reference>
<dbReference type="PANTHER" id="PTHR11552:SF217">
    <property type="entry name" value="GLUCOSE DEHYDROGENASE [FAD, QUINONE]"/>
    <property type="match status" value="1"/>
</dbReference>
<feature type="domain" description="Glucose-methanol-choline oxidoreductase N-terminal" evidence="3">
    <location>
        <begin position="11"/>
        <end position="34"/>
    </location>
</feature>
<dbReference type="EMBL" id="KK107261">
    <property type="protein sequence ID" value="EZA53943.1"/>
    <property type="molecule type" value="Genomic_DNA"/>
</dbReference>
<name>A0A026WDA0_OOCBI</name>
<dbReference type="PANTHER" id="PTHR11552">
    <property type="entry name" value="GLUCOSE-METHANOL-CHOLINE GMC OXIDOREDUCTASE"/>
    <property type="match status" value="1"/>
</dbReference>
<dbReference type="Pfam" id="PF05199">
    <property type="entry name" value="GMC_oxred_C"/>
    <property type="match status" value="3"/>
</dbReference>
<proteinExistence type="inferred from homology"/>
<evidence type="ECO:0000256" key="1">
    <source>
        <dbReference type="ARBA" id="ARBA00010790"/>
    </source>
</evidence>
<dbReference type="GO" id="GO:0016614">
    <property type="term" value="F:oxidoreductase activity, acting on CH-OH group of donors"/>
    <property type="evidence" value="ECO:0007669"/>
    <property type="project" value="InterPro"/>
</dbReference>
<dbReference type="InterPro" id="IPR012132">
    <property type="entry name" value="GMC_OxRdtase"/>
</dbReference>
<evidence type="ECO:0000259" key="3">
    <source>
        <dbReference type="PROSITE" id="PS00623"/>
    </source>
</evidence>
<dbReference type="InterPro" id="IPR000172">
    <property type="entry name" value="GMC_OxRdtase_N"/>
</dbReference>
<evidence type="ECO:0000313" key="6">
    <source>
        <dbReference type="Proteomes" id="UP000053097"/>
    </source>
</evidence>
<dbReference type="Proteomes" id="UP000053097">
    <property type="component" value="Unassembled WGS sequence"/>
</dbReference>
<dbReference type="Gene3D" id="3.50.50.60">
    <property type="entry name" value="FAD/NAD(P)-binding domain"/>
    <property type="match status" value="4"/>
</dbReference>
<feature type="domain" description="Glucose-methanol-choline oxidoreductase N-terminal" evidence="4">
    <location>
        <begin position="187"/>
        <end position="201"/>
    </location>
</feature>
<keyword evidence="6" id="KW-1185">Reference proteome</keyword>
<gene>
    <name evidence="5" type="ORF">X777_05786</name>
</gene>
<accession>A0A026WDA0</accession>
<dbReference type="Pfam" id="PF00732">
    <property type="entry name" value="GMC_oxred_N"/>
    <property type="match status" value="2"/>
</dbReference>
<evidence type="ECO:0000256" key="2">
    <source>
        <dbReference type="RuleBase" id="RU003968"/>
    </source>
</evidence>
<protein>
    <submittedName>
        <fullName evidence="5">Glucose dehydrogenase [acceptor]</fullName>
    </submittedName>
</protein>
<comment type="similarity">
    <text evidence="1 2">Belongs to the GMC oxidoreductase family.</text>
</comment>
<dbReference type="OMA" id="SEYWECA"/>
<dbReference type="AlphaFoldDB" id="A0A026WDA0"/>
<dbReference type="STRING" id="2015173.A0A026WDA0"/>
<keyword evidence="2" id="KW-0274">FAD</keyword>
<dbReference type="Gene3D" id="3.30.560.10">
    <property type="entry name" value="Glucose Oxidase, domain 3"/>
    <property type="match status" value="1"/>
</dbReference>